<evidence type="ECO:0000256" key="3">
    <source>
        <dbReference type="ARBA" id="ARBA00022801"/>
    </source>
</evidence>
<dbReference type="InterPro" id="IPR006693">
    <property type="entry name" value="AB_hydrolase_lipase"/>
</dbReference>
<evidence type="ECO:0000256" key="5">
    <source>
        <dbReference type="ARBA" id="ARBA00023098"/>
    </source>
</evidence>
<dbReference type="GeneID" id="106741419"/>
<dbReference type="OrthoDB" id="9974421at2759"/>
<dbReference type="InterPro" id="IPR029058">
    <property type="entry name" value="AB_hydrolase_fold"/>
</dbReference>
<organism evidence="11 13">
    <name type="scientific">Dinoponera quadriceps</name>
    <name type="common">South American ant</name>
    <dbReference type="NCBI Taxonomy" id="609295"/>
    <lineage>
        <taxon>Eukaryota</taxon>
        <taxon>Metazoa</taxon>
        <taxon>Ecdysozoa</taxon>
        <taxon>Arthropoda</taxon>
        <taxon>Hexapoda</taxon>
        <taxon>Insecta</taxon>
        <taxon>Pterygota</taxon>
        <taxon>Neoptera</taxon>
        <taxon>Endopterygota</taxon>
        <taxon>Hymenoptera</taxon>
        <taxon>Apocrita</taxon>
        <taxon>Aculeata</taxon>
        <taxon>Formicoidea</taxon>
        <taxon>Formicidae</taxon>
        <taxon>Ponerinae</taxon>
        <taxon>Ponerini</taxon>
        <taxon>Dinoponera</taxon>
    </lineage>
</organism>
<feature type="chain" id="PRO_5044646677" description="Lipase" evidence="9">
    <location>
        <begin position="19"/>
        <end position="403"/>
    </location>
</feature>
<protein>
    <recommendedName>
        <fullName evidence="7">Lipase</fullName>
    </recommendedName>
</protein>
<keyword evidence="5" id="KW-0443">Lipid metabolism</keyword>
<dbReference type="RefSeq" id="XP_014468917.1">
    <property type="nucleotide sequence ID" value="XM_014613431.1"/>
</dbReference>
<accession>A0A6P3WS33</accession>
<comment type="similarity">
    <text evidence="1 7">Belongs to the AB hydrolase superfamily. Lipase family.</text>
</comment>
<sequence>MATSWCFVLLSCITLVNGLFRTRELLPPLNSPNKMLGDYVAENGYLFELHYVTTEDGYILALHRIPPSDPSKLNAPNRRVVLLMHGLLGSSADWLITGRNRSIAFLLSDDGYDVWLGNVRGTTNSKNHTELSIQSAKFWDFSWHEIGLYDTPAMIDYILDKTGQKKLFYIGFSQGTTQFWVLMSLRPEYNEKIKLMTALAPVAYTGHITGVLKILSYFAYFFKGLYKYTGYFELLSSTFTMKTISYGICKKDMITQPFCELLIYLVGGFSNGEFDHVNLGKFLQFSPAGCSYKQLVHYAMGIQNPGHFQPYDYGILSNIKIYKRIKPPEYPVHKVTAPVLLCIGLNDWLGHPKDVDILSRKLPNVVEKFTVTLKRLNHFDFLFGRHTSTLVYAHVITKMNAIP</sequence>
<evidence type="ECO:0000256" key="9">
    <source>
        <dbReference type="SAM" id="SignalP"/>
    </source>
</evidence>
<keyword evidence="3 7" id="KW-0378">Hydrolase</keyword>
<gene>
    <name evidence="12 13" type="primary">LOC106741419</name>
</gene>
<dbReference type="RefSeq" id="XP_014468918.1">
    <property type="nucleotide sequence ID" value="XM_014613432.1"/>
</dbReference>
<feature type="domain" description="Partial AB-hydrolase lipase" evidence="10">
    <location>
        <begin position="38"/>
        <end position="97"/>
    </location>
</feature>
<feature type="active site" description="Nucleophile" evidence="8">
    <location>
        <position position="173"/>
    </location>
</feature>
<keyword evidence="2 9" id="KW-0732">Signal</keyword>
<evidence type="ECO:0000259" key="10">
    <source>
        <dbReference type="Pfam" id="PF04083"/>
    </source>
</evidence>
<evidence type="ECO:0000256" key="6">
    <source>
        <dbReference type="ARBA" id="ARBA00023180"/>
    </source>
</evidence>
<dbReference type="Proteomes" id="UP000515204">
    <property type="component" value="Unplaced"/>
</dbReference>
<dbReference type="InterPro" id="IPR025483">
    <property type="entry name" value="Lipase_euk"/>
</dbReference>
<evidence type="ECO:0000256" key="8">
    <source>
        <dbReference type="PIRSR" id="PIRSR000862-1"/>
    </source>
</evidence>
<evidence type="ECO:0000256" key="1">
    <source>
        <dbReference type="ARBA" id="ARBA00010701"/>
    </source>
</evidence>
<dbReference type="Pfam" id="PF04083">
    <property type="entry name" value="Abhydro_lipase"/>
    <property type="match status" value="1"/>
</dbReference>
<evidence type="ECO:0000256" key="4">
    <source>
        <dbReference type="ARBA" id="ARBA00022963"/>
    </source>
</evidence>
<reference evidence="12 13" key="1">
    <citation type="submission" date="2025-04" db="UniProtKB">
        <authorList>
            <consortium name="RefSeq"/>
        </authorList>
    </citation>
    <scope>IDENTIFICATION</scope>
</reference>
<feature type="signal peptide" evidence="9">
    <location>
        <begin position="1"/>
        <end position="18"/>
    </location>
</feature>
<dbReference type="GO" id="GO:0016042">
    <property type="term" value="P:lipid catabolic process"/>
    <property type="evidence" value="ECO:0007669"/>
    <property type="project" value="UniProtKB-KW"/>
</dbReference>
<keyword evidence="11" id="KW-1185">Reference proteome</keyword>
<dbReference type="FunFam" id="3.40.50.1820:FF:000021">
    <property type="entry name" value="Lipase"/>
    <property type="match status" value="1"/>
</dbReference>
<dbReference type="PIRSF" id="PIRSF000862">
    <property type="entry name" value="Steryl_ester_lip"/>
    <property type="match status" value="1"/>
</dbReference>
<keyword evidence="6" id="KW-0325">Glycoprotein</keyword>
<dbReference type="GO" id="GO:0016788">
    <property type="term" value="F:hydrolase activity, acting on ester bonds"/>
    <property type="evidence" value="ECO:0007669"/>
    <property type="project" value="InterPro"/>
</dbReference>
<evidence type="ECO:0000256" key="7">
    <source>
        <dbReference type="PIRNR" id="PIRNR000862"/>
    </source>
</evidence>
<feature type="active site" description="Charge relay system" evidence="8">
    <location>
        <position position="347"/>
    </location>
</feature>
<evidence type="ECO:0000256" key="2">
    <source>
        <dbReference type="ARBA" id="ARBA00022729"/>
    </source>
</evidence>
<proteinExistence type="inferred from homology"/>
<dbReference type="SUPFAM" id="SSF53474">
    <property type="entry name" value="alpha/beta-Hydrolases"/>
    <property type="match status" value="1"/>
</dbReference>
<evidence type="ECO:0000313" key="11">
    <source>
        <dbReference type="Proteomes" id="UP000515204"/>
    </source>
</evidence>
<dbReference type="PANTHER" id="PTHR11005">
    <property type="entry name" value="LYSOSOMAL ACID LIPASE-RELATED"/>
    <property type="match status" value="1"/>
</dbReference>
<name>A0A6P3WS33_DINQU</name>
<dbReference type="AlphaFoldDB" id="A0A6P3WS33"/>
<dbReference type="KEGG" id="dqu:106741419"/>
<evidence type="ECO:0000313" key="13">
    <source>
        <dbReference type="RefSeq" id="XP_014468918.1"/>
    </source>
</evidence>
<feature type="active site" description="Charge relay system" evidence="8">
    <location>
        <position position="378"/>
    </location>
</feature>
<dbReference type="Gene3D" id="3.40.50.1820">
    <property type="entry name" value="alpha/beta hydrolase"/>
    <property type="match status" value="1"/>
</dbReference>
<keyword evidence="4 7" id="KW-0442">Lipid degradation</keyword>
<evidence type="ECO:0000313" key="12">
    <source>
        <dbReference type="RefSeq" id="XP_014468917.1"/>
    </source>
</evidence>